<dbReference type="Proteomes" id="UP000254939">
    <property type="component" value="Unassembled WGS sequence"/>
</dbReference>
<dbReference type="SUPFAM" id="SSF53474">
    <property type="entry name" value="alpha/beta-Hydrolases"/>
    <property type="match status" value="1"/>
</dbReference>
<feature type="region of interest" description="Disordered" evidence="1">
    <location>
        <begin position="241"/>
        <end position="266"/>
    </location>
</feature>
<dbReference type="Pfam" id="PF00561">
    <property type="entry name" value="Abhydrolase_1"/>
    <property type="match status" value="1"/>
</dbReference>
<dbReference type="GO" id="GO:0016020">
    <property type="term" value="C:membrane"/>
    <property type="evidence" value="ECO:0007669"/>
    <property type="project" value="TreeGrafter"/>
</dbReference>
<sequence length="266" mass="29050">MFQHGLGGDAHQVARIFPDDERFALTTIECAGHGGSSCPQPPAFSIEAFYQDIEACSAGRFPDGFVVGGISMGAALALALAIRNPSRVRGLILVRPAWFLDKSPDNLEPIRAVSELLRRYPRKKALEIFISSDLAARIRRSSPDNYSTLTDYLGEHQPEWLGKLLSDIAGDGVELSTEQLAAVKVPTLIIGVDADDIHPFTLAEKLHRLIPGSRFEKAPRKDDVYAKPSYAGRTAELIAGFLGEIEEPTPDRRDSTRGPDEKSALN</sequence>
<gene>
    <name evidence="3" type="ORF">B5K06_34025</name>
</gene>
<dbReference type="AlphaFoldDB" id="A0A370KDY0"/>
<dbReference type="InterPro" id="IPR029058">
    <property type="entry name" value="AB_hydrolase_fold"/>
</dbReference>
<dbReference type="EMBL" id="NAAC01000051">
    <property type="protein sequence ID" value="RDJ01447.1"/>
    <property type="molecule type" value="Genomic_DNA"/>
</dbReference>
<dbReference type="OrthoDB" id="7375358at2"/>
<feature type="compositionally biased region" description="Basic and acidic residues" evidence="1">
    <location>
        <begin position="249"/>
        <end position="266"/>
    </location>
</feature>
<accession>A0A370KDY0</accession>
<evidence type="ECO:0000313" key="3">
    <source>
        <dbReference type="EMBL" id="RDJ01447.1"/>
    </source>
</evidence>
<proteinExistence type="predicted"/>
<feature type="domain" description="AB hydrolase-1" evidence="2">
    <location>
        <begin position="2"/>
        <end position="150"/>
    </location>
</feature>
<dbReference type="Gene3D" id="3.40.50.1820">
    <property type="entry name" value="alpha/beta hydrolase"/>
    <property type="match status" value="1"/>
</dbReference>
<comment type="caution">
    <text evidence="3">The sequence shown here is derived from an EMBL/GenBank/DDBJ whole genome shotgun (WGS) entry which is preliminary data.</text>
</comment>
<dbReference type="PRINTS" id="PR00111">
    <property type="entry name" value="ABHYDROLASE"/>
</dbReference>
<protein>
    <submittedName>
        <fullName evidence="3">Esterase</fullName>
    </submittedName>
</protein>
<name>A0A370KDY0_9HYPH</name>
<reference evidence="3 4" key="1">
    <citation type="submission" date="2017-03" db="EMBL/GenBank/DDBJ databases">
        <title>Genome analysis of Rhizobial strains effectives or ineffectives for nitrogen fixation isolated from bean seeds.</title>
        <authorList>
            <person name="Peralta H."/>
            <person name="Aguilar-Vera A."/>
            <person name="Mora Y."/>
            <person name="Vargas-Lagunas C."/>
            <person name="Girard L."/>
            <person name="Mora J."/>
        </authorList>
    </citation>
    <scope>NUCLEOTIDE SEQUENCE [LARGE SCALE GENOMIC DNA]</scope>
    <source>
        <strain evidence="3 4">CCGM3</strain>
    </source>
</reference>
<dbReference type="InterPro" id="IPR050266">
    <property type="entry name" value="AB_hydrolase_sf"/>
</dbReference>
<organism evidence="3 4">
    <name type="scientific">Rhizobium grahamii</name>
    <dbReference type="NCBI Taxonomy" id="1120045"/>
    <lineage>
        <taxon>Bacteria</taxon>
        <taxon>Pseudomonadati</taxon>
        <taxon>Pseudomonadota</taxon>
        <taxon>Alphaproteobacteria</taxon>
        <taxon>Hyphomicrobiales</taxon>
        <taxon>Rhizobiaceae</taxon>
        <taxon>Rhizobium/Agrobacterium group</taxon>
        <taxon>Rhizobium</taxon>
    </lineage>
</organism>
<dbReference type="PANTHER" id="PTHR43798">
    <property type="entry name" value="MONOACYLGLYCEROL LIPASE"/>
    <property type="match status" value="1"/>
</dbReference>
<dbReference type="InterPro" id="IPR000073">
    <property type="entry name" value="AB_hydrolase_1"/>
</dbReference>
<evidence type="ECO:0000256" key="1">
    <source>
        <dbReference type="SAM" id="MobiDB-lite"/>
    </source>
</evidence>
<dbReference type="PANTHER" id="PTHR43798:SF33">
    <property type="entry name" value="HYDROLASE, PUTATIVE (AFU_ORTHOLOGUE AFUA_2G14860)-RELATED"/>
    <property type="match status" value="1"/>
</dbReference>
<evidence type="ECO:0000259" key="2">
    <source>
        <dbReference type="Pfam" id="PF00561"/>
    </source>
</evidence>
<evidence type="ECO:0000313" key="4">
    <source>
        <dbReference type="Proteomes" id="UP000254939"/>
    </source>
</evidence>